<dbReference type="EMBL" id="CATNWA010016884">
    <property type="protein sequence ID" value="CAI9596099.1"/>
    <property type="molecule type" value="Genomic_DNA"/>
</dbReference>
<dbReference type="SMART" id="SM00167">
    <property type="entry name" value="VPS9"/>
    <property type="match status" value="1"/>
</dbReference>
<accession>A0ABN9FGE2</accession>
<keyword evidence="3" id="KW-1185">Reference proteome</keyword>
<dbReference type="InterPro" id="IPR045046">
    <property type="entry name" value="Vps9-like"/>
</dbReference>
<comment type="caution">
    <text evidence="2">The sequence shown here is derived from an EMBL/GenBank/DDBJ whole genome shotgun (WGS) entry which is preliminary data.</text>
</comment>
<organism evidence="2 3">
    <name type="scientific">Staurois parvus</name>
    <dbReference type="NCBI Taxonomy" id="386267"/>
    <lineage>
        <taxon>Eukaryota</taxon>
        <taxon>Metazoa</taxon>
        <taxon>Chordata</taxon>
        <taxon>Craniata</taxon>
        <taxon>Vertebrata</taxon>
        <taxon>Euteleostomi</taxon>
        <taxon>Amphibia</taxon>
        <taxon>Batrachia</taxon>
        <taxon>Anura</taxon>
        <taxon>Neobatrachia</taxon>
        <taxon>Ranoidea</taxon>
        <taxon>Ranidae</taxon>
        <taxon>Staurois</taxon>
    </lineage>
</organism>
<dbReference type="PROSITE" id="PS51205">
    <property type="entry name" value="VPS9"/>
    <property type="match status" value="1"/>
</dbReference>
<dbReference type="SUPFAM" id="SSF109993">
    <property type="entry name" value="VPS9 domain"/>
    <property type="match status" value="1"/>
</dbReference>
<dbReference type="Gene3D" id="1.20.1050.80">
    <property type="entry name" value="VPS9 domain"/>
    <property type="match status" value="1"/>
</dbReference>
<proteinExistence type="predicted"/>
<sequence>MIFRKLYKALSLYFCFSCRRFKSERVSPAQTEQKMLYTAVLEYEQDHRWTQICKEKIKSDPNDPGPISSYVHQIFSTPEHPIAKLVRRLQCQIYSRLYLIISKDPPQEPSASDIGHQSLPTELISLPAAGASKLKTSQSLYCLSSCPRPSIQHSHSIGGDLQSLETRTDWGHKDMESSYEDLEHLLSPSSLSGLAALQRLSASQYLNTVVKEIHNARDLLVSSSVLSLDLPTTPPVKEVCLDCIDESFFPPLWSALLALYRQVLLAREESLLQVMELYSTAPPSVVGVPQHLYPEDVTDPYRSAAEVLEQVTNQNSPHRKLECIARTLRGICECADEYCATPGTASIGADDLLPILAFVVLRSGMSHLVSECAALEEFIYEGYLIGEEGYCLTSLQSALVYLESLPVPPSPPAI</sequence>
<protein>
    <recommendedName>
        <fullName evidence="1">VPS9 domain-containing protein</fullName>
    </recommendedName>
</protein>
<evidence type="ECO:0000313" key="3">
    <source>
        <dbReference type="Proteomes" id="UP001162483"/>
    </source>
</evidence>
<name>A0ABN9FGE2_9NEOB</name>
<evidence type="ECO:0000313" key="2">
    <source>
        <dbReference type="EMBL" id="CAI9596099.1"/>
    </source>
</evidence>
<feature type="domain" description="VPS9" evidence="1">
    <location>
        <begin position="265"/>
        <end position="411"/>
    </location>
</feature>
<evidence type="ECO:0000259" key="1">
    <source>
        <dbReference type="PROSITE" id="PS51205"/>
    </source>
</evidence>
<dbReference type="InterPro" id="IPR003123">
    <property type="entry name" value="VPS9"/>
</dbReference>
<dbReference type="PANTHER" id="PTHR23101">
    <property type="entry name" value="RAB GDP/GTP EXCHANGE FACTOR"/>
    <property type="match status" value="1"/>
</dbReference>
<dbReference type="InterPro" id="IPR037191">
    <property type="entry name" value="VPS9_dom_sf"/>
</dbReference>
<dbReference type="PANTHER" id="PTHR23101:SF98">
    <property type="entry name" value="VPS9 DOMAIN-CONTAINING PROTEIN 1"/>
    <property type="match status" value="1"/>
</dbReference>
<reference evidence="2" key="1">
    <citation type="submission" date="2023-05" db="EMBL/GenBank/DDBJ databases">
        <authorList>
            <person name="Stuckert A."/>
        </authorList>
    </citation>
    <scope>NUCLEOTIDE SEQUENCE</scope>
</reference>
<gene>
    <name evidence="2" type="ORF">SPARVUS_LOCUS12014927</name>
</gene>
<dbReference type="Pfam" id="PF02204">
    <property type="entry name" value="VPS9"/>
    <property type="match status" value="1"/>
</dbReference>
<dbReference type="Proteomes" id="UP001162483">
    <property type="component" value="Unassembled WGS sequence"/>
</dbReference>